<proteinExistence type="predicted"/>
<accession>A0A4Y2BFQ3</accession>
<evidence type="ECO:0000313" key="1">
    <source>
        <dbReference type="EMBL" id="GBL91091.1"/>
    </source>
</evidence>
<dbReference type="EMBL" id="BGPR01083365">
    <property type="protein sequence ID" value="GBL91091.1"/>
    <property type="molecule type" value="Genomic_DNA"/>
</dbReference>
<comment type="caution">
    <text evidence="1">The sequence shown here is derived from an EMBL/GenBank/DDBJ whole genome shotgun (WGS) entry which is preliminary data.</text>
</comment>
<reference evidence="1 2" key="1">
    <citation type="journal article" date="2019" name="Sci. Rep.">
        <title>Orb-weaving spider Araneus ventricosus genome elucidates the spidroin gene catalogue.</title>
        <authorList>
            <person name="Kono N."/>
            <person name="Nakamura H."/>
            <person name="Ohtoshi R."/>
            <person name="Moran D.A.P."/>
            <person name="Shinohara A."/>
            <person name="Yoshida Y."/>
            <person name="Fujiwara M."/>
            <person name="Mori M."/>
            <person name="Tomita M."/>
            <person name="Arakawa K."/>
        </authorList>
    </citation>
    <scope>NUCLEOTIDE SEQUENCE [LARGE SCALE GENOMIC DNA]</scope>
</reference>
<evidence type="ECO:0000313" key="2">
    <source>
        <dbReference type="Proteomes" id="UP000499080"/>
    </source>
</evidence>
<organism evidence="1 2">
    <name type="scientific">Araneus ventricosus</name>
    <name type="common">Orbweaver spider</name>
    <name type="synonym">Epeira ventricosa</name>
    <dbReference type="NCBI Taxonomy" id="182803"/>
    <lineage>
        <taxon>Eukaryota</taxon>
        <taxon>Metazoa</taxon>
        <taxon>Ecdysozoa</taxon>
        <taxon>Arthropoda</taxon>
        <taxon>Chelicerata</taxon>
        <taxon>Arachnida</taxon>
        <taxon>Araneae</taxon>
        <taxon>Araneomorphae</taxon>
        <taxon>Entelegynae</taxon>
        <taxon>Araneoidea</taxon>
        <taxon>Araneidae</taxon>
        <taxon>Araneus</taxon>
    </lineage>
</organism>
<sequence length="88" mass="10428">MKEITLPPAPMGWKLERLFVFLFELQKRRNHSKTHITTRRMIHRKTAIGENCDLEEQETVKCDKIIARWCKVICRDQRPNPMGHGSAR</sequence>
<dbReference type="AlphaFoldDB" id="A0A4Y2BFQ3"/>
<dbReference type="Proteomes" id="UP000499080">
    <property type="component" value="Unassembled WGS sequence"/>
</dbReference>
<keyword evidence="2" id="KW-1185">Reference proteome</keyword>
<name>A0A4Y2BFQ3_ARAVE</name>
<protein>
    <submittedName>
        <fullName evidence="1">Uncharacterized protein</fullName>
    </submittedName>
</protein>
<gene>
    <name evidence="1" type="ORF">AVEN_223273_1</name>
</gene>